<keyword evidence="7 8" id="KW-0472">Membrane</keyword>
<feature type="transmembrane region" description="Helical" evidence="8">
    <location>
        <begin position="925"/>
        <end position="949"/>
    </location>
</feature>
<dbReference type="InterPro" id="IPR001036">
    <property type="entry name" value="Acrflvin-R"/>
</dbReference>
<accession>A0ABZ0JYS8</accession>
<dbReference type="PRINTS" id="PR00702">
    <property type="entry name" value="ACRIFLAVINRP"/>
</dbReference>
<feature type="transmembrane region" description="Helical" evidence="8">
    <location>
        <begin position="982"/>
        <end position="999"/>
    </location>
</feature>
<dbReference type="Pfam" id="PF00873">
    <property type="entry name" value="ACR_tran"/>
    <property type="match status" value="1"/>
</dbReference>
<dbReference type="InterPro" id="IPR004763">
    <property type="entry name" value="CusA-like"/>
</dbReference>
<dbReference type="NCBIfam" id="TIGR00914">
    <property type="entry name" value="2A0601"/>
    <property type="match status" value="1"/>
</dbReference>
<dbReference type="PANTHER" id="PTHR32063">
    <property type="match status" value="1"/>
</dbReference>
<dbReference type="Gene3D" id="3.30.70.1440">
    <property type="entry name" value="Multidrug efflux transporter AcrB pore domain"/>
    <property type="match status" value="1"/>
</dbReference>
<protein>
    <submittedName>
        <fullName evidence="9">CusA/CzcA family heavy metal efflux RND transporter</fullName>
    </submittedName>
</protein>
<keyword evidence="6 8" id="KW-1133">Transmembrane helix</keyword>
<evidence type="ECO:0000256" key="3">
    <source>
        <dbReference type="ARBA" id="ARBA00022448"/>
    </source>
</evidence>
<dbReference type="Gene3D" id="1.20.1640.10">
    <property type="entry name" value="Multidrug efflux transporter AcrB transmembrane domain"/>
    <property type="match status" value="2"/>
</dbReference>
<dbReference type="Gene3D" id="3.30.70.1430">
    <property type="entry name" value="Multidrug efflux transporter AcrB pore domain"/>
    <property type="match status" value="2"/>
</dbReference>
<evidence type="ECO:0000256" key="1">
    <source>
        <dbReference type="ARBA" id="ARBA00004651"/>
    </source>
</evidence>
<comment type="similarity">
    <text evidence="2">Belongs to the resistance-nodulation-cell division (RND) (TC 2.A.6) family.</text>
</comment>
<feature type="transmembrane region" description="Helical" evidence="8">
    <location>
        <begin position="875"/>
        <end position="893"/>
    </location>
</feature>
<proteinExistence type="inferred from homology"/>
<dbReference type="SUPFAM" id="SSF82866">
    <property type="entry name" value="Multidrug efflux transporter AcrB transmembrane domain"/>
    <property type="match status" value="2"/>
</dbReference>
<comment type="subcellular location">
    <subcellularLocation>
        <location evidence="1">Cell membrane</location>
        <topology evidence="1">Multi-pass membrane protein</topology>
    </subcellularLocation>
</comment>
<dbReference type="Gene3D" id="3.30.2090.10">
    <property type="entry name" value="Multidrug efflux transporter AcrB TolC docking domain, DN and DC subdomains"/>
    <property type="match status" value="2"/>
</dbReference>
<dbReference type="SUPFAM" id="SSF82693">
    <property type="entry name" value="Multidrug efflux transporter AcrB pore domain, PN1, PN2, PC1 and PC2 subdomains"/>
    <property type="match status" value="2"/>
</dbReference>
<reference evidence="9 10" key="1">
    <citation type="submission" date="2023-10" db="EMBL/GenBank/DDBJ databases">
        <title>Complete genome sequence of Shewanella sp. DAU334.</title>
        <authorList>
            <person name="Lee Y.-S."/>
            <person name="Jeong H.-R."/>
            <person name="Hwang E.-J."/>
            <person name="Choi Y.-L."/>
            <person name="Kim G.-D."/>
        </authorList>
    </citation>
    <scope>NUCLEOTIDE SEQUENCE [LARGE SCALE GENOMIC DNA]</scope>
    <source>
        <strain evidence="9 10">DAU334</strain>
    </source>
</reference>
<feature type="transmembrane region" description="Helical" evidence="8">
    <location>
        <begin position="539"/>
        <end position="556"/>
    </location>
</feature>
<evidence type="ECO:0000256" key="4">
    <source>
        <dbReference type="ARBA" id="ARBA00022475"/>
    </source>
</evidence>
<evidence type="ECO:0000313" key="10">
    <source>
        <dbReference type="Proteomes" id="UP001529491"/>
    </source>
</evidence>
<evidence type="ECO:0000256" key="2">
    <source>
        <dbReference type="ARBA" id="ARBA00010942"/>
    </source>
</evidence>
<evidence type="ECO:0000313" key="9">
    <source>
        <dbReference type="EMBL" id="WOT05432.1"/>
    </source>
</evidence>
<feature type="transmembrane region" description="Helical" evidence="8">
    <location>
        <begin position="900"/>
        <end position="919"/>
    </location>
</feature>
<keyword evidence="3" id="KW-0813">Transport</keyword>
<dbReference type="EMBL" id="CP136522">
    <property type="protein sequence ID" value="WOT05432.1"/>
    <property type="molecule type" value="Genomic_DNA"/>
</dbReference>
<dbReference type="PANTHER" id="PTHR32063:SF19">
    <property type="entry name" value="CATION EFFLUX SYSTEM PROTEIN CUSA"/>
    <property type="match status" value="1"/>
</dbReference>
<gene>
    <name evidence="9" type="ORF">RGE70_00970</name>
</gene>
<dbReference type="RefSeq" id="WP_310469691.1">
    <property type="nucleotide sequence ID" value="NZ_CP136522.1"/>
</dbReference>
<dbReference type="Proteomes" id="UP001529491">
    <property type="component" value="Chromosome"/>
</dbReference>
<feature type="transmembrane region" description="Helical" evidence="8">
    <location>
        <begin position="1011"/>
        <end position="1036"/>
    </location>
</feature>
<feature type="transmembrane region" description="Helical" evidence="8">
    <location>
        <begin position="447"/>
        <end position="467"/>
    </location>
</feature>
<dbReference type="InterPro" id="IPR027463">
    <property type="entry name" value="AcrB_DN_DC_subdom"/>
</dbReference>
<keyword evidence="4" id="KW-1003">Cell membrane</keyword>
<feature type="transmembrane region" description="Helical" evidence="8">
    <location>
        <begin position="343"/>
        <end position="359"/>
    </location>
</feature>
<dbReference type="SUPFAM" id="SSF82714">
    <property type="entry name" value="Multidrug efflux transporter AcrB TolC docking domain, DN and DC subdomains"/>
    <property type="match status" value="2"/>
</dbReference>
<feature type="transmembrane region" description="Helical" evidence="8">
    <location>
        <begin position="487"/>
        <end position="506"/>
    </location>
</feature>
<keyword evidence="5 8" id="KW-0812">Transmembrane</keyword>
<organism evidence="9 10">
    <name type="scientific">Shewanella youngdeokensis</name>
    <dbReference type="NCBI Taxonomy" id="2999068"/>
    <lineage>
        <taxon>Bacteria</taxon>
        <taxon>Pseudomonadati</taxon>
        <taxon>Pseudomonadota</taxon>
        <taxon>Gammaproteobacteria</taxon>
        <taxon>Alteromonadales</taxon>
        <taxon>Shewanellaceae</taxon>
        <taxon>Shewanella</taxon>
    </lineage>
</organism>
<dbReference type="Gene3D" id="3.30.70.1320">
    <property type="entry name" value="Multidrug efflux transporter AcrB pore domain like"/>
    <property type="match status" value="1"/>
</dbReference>
<evidence type="ECO:0000256" key="8">
    <source>
        <dbReference type="SAM" id="Phobius"/>
    </source>
</evidence>
<feature type="transmembrane region" description="Helical" evidence="8">
    <location>
        <begin position="391"/>
        <end position="412"/>
    </location>
</feature>
<feature type="transmembrane region" description="Helical" evidence="8">
    <location>
        <begin position="366"/>
        <end position="385"/>
    </location>
</feature>
<sequence>MLAKIISASIKQRAMVIMLTVVIALIGYQAMRTAPLDALPDLSDVQVIVKTSYPGQSPQLVEDQVTYPLSTAMLAVPGAKTVRGFSMFGDSYVYIIFEDDTDIYWARSRVLEYLSQTQSLLPSNVTPTLGPDASGVGWVFQYALIDRTGQHDLAQLRSLQDWFLKLELQSVAGVSEIATVGGMEQSYQIIVDPHKLALYQIDLMTVKSALDNSNSSTGGSVIEMAEAEYMITSSGYRQSLADFEVIPLGIVSESGTPVLMKDVAQLRIGPAARRGIAELNGEGEVVGGIVVMRYGENALTTINNVKNKLKEVENGLPDGVELVITYDRSELILNAVDNLKDKVLEEMLMVAVICMIFLLHARSTLVAVISLPMSILISFIVMNMIGVNANIMSLGGIAIAIGAVVDAAIVMVENTHKHLERYREQHHGKNPTAEAHWELVRTASIEVGPALFFSLLIITLSFMPVFALEAQEGRLFHPLAFTKTFAMAASAILAITLIPVLMGYFVRGKIPAEHKNPISRLLIALYEPMLRWVLRFPKVTILLAIIALGSAVYPLSKMGSEFMPELEEGDLLYMPTTLPSVSAAKAAEILQQTDRLIKTVPEVKRVFGKVGRATTATDPAPLTMLETTIMLNPPETWRDGMTLESIIVQLQNTVKVPGMTNAWVQPIKTRIDMLSTGVRTPVGIKISGANIDELQRIGTEIEAVVSTLPGTTSAFAQRTSGGRYIDIEPNLKNAARYAMTLKDIQDVVQMAIGGMQIGQSIQGQERYPINIRYPRALRDNIEKLRDLPVVTKTGKYLPLSHLANITISDGAPMLASENGRLVSWVFVDLADISIGEYIASARAALDAKITLPPRYSYSFAGQYEYMQRVDDKMQLVVPLMLAVIFILLMMTFNSATQASVIMLSLPFSLVGSAWLLYLLDYNFSVAVSVGMIALAGVAAEFGVVMQVYLNNSIKDRQAAGLYHQRSDLIEALIQGAVMRIRPKAMTVATIFFGLLPIMWGTGTGNEVMQKIAAPMVGGMITAPLLSLFVIPAIYLLTFGKSLKHTND</sequence>
<name>A0ABZ0JYS8_9GAMM</name>
<evidence type="ECO:0000256" key="5">
    <source>
        <dbReference type="ARBA" id="ARBA00022692"/>
    </source>
</evidence>
<evidence type="ECO:0000256" key="6">
    <source>
        <dbReference type="ARBA" id="ARBA00022989"/>
    </source>
</evidence>
<evidence type="ECO:0000256" key="7">
    <source>
        <dbReference type="ARBA" id="ARBA00023136"/>
    </source>
</evidence>
<keyword evidence="10" id="KW-1185">Reference proteome</keyword>